<evidence type="ECO:0000256" key="1">
    <source>
        <dbReference type="SAM" id="MobiDB-lite"/>
    </source>
</evidence>
<proteinExistence type="predicted"/>
<gene>
    <name evidence="2" type="ORF">ACFO5K_19895</name>
</gene>
<sequence>MRKKVVGANVLGAIAVAGAVLGIARSGDHGIPTTPITGQDVSTVTNEPEPVDDDEDDYDVNLEEPVIEPGKPTNLEEFARDSQEGVTPGYTEDGAQGVEGEWGPEGLTFRSQSNP</sequence>
<feature type="region of interest" description="Disordered" evidence="1">
    <location>
        <begin position="29"/>
        <end position="115"/>
    </location>
</feature>
<comment type="caution">
    <text evidence="2">The sequence shown here is derived from an EMBL/GenBank/DDBJ whole genome shotgun (WGS) entry which is preliminary data.</text>
</comment>
<evidence type="ECO:0000313" key="3">
    <source>
        <dbReference type="Proteomes" id="UP001595844"/>
    </source>
</evidence>
<evidence type="ECO:0000313" key="2">
    <source>
        <dbReference type="EMBL" id="MFC4376361.1"/>
    </source>
</evidence>
<organism evidence="2 3">
    <name type="scientific">Nocardia halotolerans</name>
    <dbReference type="NCBI Taxonomy" id="1755878"/>
    <lineage>
        <taxon>Bacteria</taxon>
        <taxon>Bacillati</taxon>
        <taxon>Actinomycetota</taxon>
        <taxon>Actinomycetes</taxon>
        <taxon>Mycobacteriales</taxon>
        <taxon>Nocardiaceae</taxon>
        <taxon>Nocardia</taxon>
    </lineage>
</organism>
<keyword evidence="3" id="KW-1185">Reference proteome</keyword>
<feature type="compositionally biased region" description="Acidic residues" evidence="1">
    <location>
        <begin position="49"/>
        <end position="66"/>
    </location>
</feature>
<accession>A0ABV8VM47</accession>
<dbReference type="Proteomes" id="UP001595844">
    <property type="component" value="Unassembled WGS sequence"/>
</dbReference>
<reference evidence="3" key="1">
    <citation type="journal article" date="2019" name="Int. J. Syst. Evol. Microbiol.">
        <title>The Global Catalogue of Microorganisms (GCM) 10K type strain sequencing project: providing services to taxonomists for standard genome sequencing and annotation.</title>
        <authorList>
            <consortium name="The Broad Institute Genomics Platform"/>
            <consortium name="The Broad Institute Genome Sequencing Center for Infectious Disease"/>
            <person name="Wu L."/>
            <person name="Ma J."/>
        </authorList>
    </citation>
    <scope>NUCLEOTIDE SEQUENCE [LARGE SCALE GENOMIC DNA]</scope>
    <source>
        <strain evidence="3">IBRC-M 10490</strain>
    </source>
</reference>
<dbReference type="RefSeq" id="WP_378564965.1">
    <property type="nucleotide sequence ID" value="NZ_JBHSDL010000025.1"/>
</dbReference>
<feature type="compositionally biased region" description="Polar residues" evidence="1">
    <location>
        <begin position="34"/>
        <end position="45"/>
    </location>
</feature>
<dbReference type="EMBL" id="JBHSDL010000025">
    <property type="protein sequence ID" value="MFC4376361.1"/>
    <property type="molecule type" value="Genomic_DNA"/>
</dbReference>
<name>A0ABV8VM47_9NOCA</name>
<protein>
    <submittedName>
        <fullName evidence="2">Uncharacterized protein</fullName>
    </submittedName>
</protein>